<reference evidence="2 3" key="1">
    <citation type="submission" date="2018-06" db="EMBL/GenBank/DDBJ databases">
        <title>A transcriptomic atlas of mushroom development highlights an independent origin of complex multicellularity.</title>
        <authorList>
            <consortium name="DOE Joint Genome Institute"/>
            <person name="Krizsan K."/>
            <person name="Almasi E."/>
            <person name="Merenyi Z."/>
            <person name="Sahu N."/>
            <person name="Viragh M."/>
            <person name="Koszo T."/>
            <person name="Mondo S."/>
            <person name="Kiss B."/>
            <person name="Balint B."/>
            <person name="Kues U."/>
            <person name="Barry K."/>
            <person name="Hegedus J.C."/>
            <person name="Henrissat B."/>
            <person name="Johnson J."/>
            <person name="Lipzen A."/>
            <person name="Ohm R."/>
            <person name="Nagy I."/>
            <person name="Pangilinan J."/>
            <person name="Yan J."/>
            <person name="Xiong Y."/>
            <person name="Grigoriev I.V."/>
            <person name="Hibbett D.S."/>
            <person name="Nagy L.G."/>
        </authorList>
    </citation>
    <scope>NUCLEOTIDE SEQUENCE [LARGE SCALE GENOMIC DNA]</scope>
    <source>
        <strain evidence="2 3">SZMC22713</strain>
    </source>
</reference>
<feature type="compositionally biased region" description="Basic residues" evidence="1">
    <location>
        <begin position="389"/>
        <end position="403"/>
    </location>
</feature>
<gene>
    <name evidence="2" type="ORF">BD410DRAFT_899986</name>
</gene>
<keyword evidence="3" id="KW-1185">Reference proteome</keyword>
<sequence>MHGSTTQSDEYTHRLGGPQIVRVTSNVLEVLEKELRERRYEMDECSAHLRDLTRRTGGYHSVSTCTVFDYVAKVKQDGFAHIVDSDWTYLSSAQNWEASEATLNGLKTFIEHLKNDRRVAERMPQLYPLYLRHRTPLTKKDGDSISIVENRFYSALSHRIIAKNAVHCLSIAKDFAKQACHIVENIMYMRSDGQLQFIEASTKVRIAWLWLKLVSRVFPAMGSIDKPQAVERTWRNEVFRRMAGRHYSDVLSQACAKIESFYGQINKAHKPLSSNHDATDAAERDVMKIWQQYFTKLLDRRNPKYSERLPDIWTDPDFDRNLSPHSSSSHHHSSHPRQRRHGLLRESSFRTSSQDNVVPYTAGRKLAKRASLIVINQESDQHSSSHLTSSHHHSSHTRERRHSFTLAPTQNN</sequence>
<dbReference type="AlphaFoldDB" id="A0A4Y7PXQ0"/>
<accession>A0A4Y7PXQ0</accession>
<organism evidence="2 3">
    <name type="scientific">Rickenella mellea</name>
    <dbReference type="NCBI Taxonomy" id="50990"/>
    <lineage>
        <taxon>Eukaryota</taxon>
        <taxon>Fungi</taxon>
        <taxon>Dikarya</taxon>
        <taxon>Basidiomycota</taxon>
        <taxon>Agaricomycotina</taxon>
        <taxon>Agaricomycetes</taxon>
        <taxon>Hymenochaetales</taxon>
        <taxon>Rickenellaceae</taxon>
        <taxon>Rickenella</taxon>
    </lineage>
</organism>
<feature type="region of interest" description="Disordered" evidence="1">
    <location>
        <begin position="322"/>
        <end position="356"/>
    </location>
</feature>
<dbReference type="VEuPathDB" id="FungiDB:BD410DRAFT_899986"/>
<evidence type="ECO:0000313" key="3">
    <source>
        <dbReference type="Proteomes" id="UP000294933"/>
    </source>
</evidence>
<feature type="compositionally biased region" description="Basic residues" evidence="1">
    <location>
        <begin position="328"/>
        <end position="342"/>
    </location>
</feature>
<dbReference type="Proteomes" id="UP000294933">
    <property type="component" value="Unassembled WGS sequence"/>
</dbReference>
<dbReference type="EMBL" id="ML170193">
    <property type="protein sequence ID" value="TDL19851.1"/>
    <property type="molecule type" value="Genomic_DNA"/>
</dbReference>
<feature type="region of interest" description="Disordered" evidence="1">
    <location>
        <begin position="378"/>
        <end position="412"/>
    </location>
</feature>
<proteinExistence type="predicted"/>
<evidence type="ECO:0000313" key="2">
    <source>
        <dbReference type="EMBL" id="TDL19851.1"/>
    </source>
</evidence>
<protein>
    <submittedName>
        <fullName evidence="2">Uncharacterized protein</fullName>
    </submittedName>
</protein>
<name>A0A4Y7PXQ0_9AGAM</name>
<evidence type="ECO:0000256" key="1">
    <source>
        <dbReference type="SAM" id="MobiDB-lite"/>
    </source>
</evidence>